<keyword evidence="4" id="KW-1185">Reference proteome</keyword>
<dbReference type="PANTHER" id="PTHR22946:SF4">
    <property type="entry name" value="ESTERASE FRSA"/>
    <property type="match status" value="1"/>
</dbReference>
<dbReference type="Pfam" id="PF01738">
    <property type="entry name" value="DLH"/>
    <property type="match status" value="1"/>
</dbReference>
<reference evidence="3 4" key="1">
    <citation type="submission" date="2018-07" db="EMBL/GenBank/DDBJ databases">
        <title>Pseudomonas laoshanensis sp. nov., isolated from soil.</title>
        <authorList>
            <person name="Sun J."/>
            <person name="Yu L."/>
            <person name="Wang M."/>
            <person name="Zhang C."/>
        </authorList>
    </citation>
    <scope>NUCLEOTIDE SEQUENCE [LARGE SCALE GENOMIC DNA]</scope>
    <source>
        <strain evidence="3 4">Y22</strain>
    </source>
</reference>
<dbReference type="RefSeq" id="WP_149331427.1">
    <property type="nucleotide sequence ID" value="NZ_QOVF01000001.1"/>
</dbReference>
<name>A0A7V7GWX0_9GAMM</name>
<dbReference type="SUPFAM" id="SSF53474">
    <property type="entry name" value="alpha/beta-Hydrolases"/>
    <property type="match status" value="1"/>
</dbReference>
<dbReference type="AlphaFoldDB" id="A0A7V7GWX0"/>
<dbReference type="InterPro" id="IPR029058">
    <property type="entry name" value="AB_hydrolase_fold"/>
</dbReference>
<feature type="chain" id="PRO_5031093451" evidence="1">
    <location>
        <begin position="20"/>
        <end position="258"/>
    </location>
</feature>
<keyword evidence="1" id="KW-0732">Signal</keyword>
<evidence type="ECO:0000313" key="4">
    <source>
        <dbReference type="Proteomes" id="UP000463138"/>
    </source>
</evidence>
<accession>A0A7V7GWX0</accession>
<dbReference type="PANTHER" id="PTHR22946">
    <property type="entry name" value="DIENELACTONE HYDROLASE DOMAIN-CONTAINING PROTEIN-RELATED"/>
    <property type="match status" value="1"/>
</dbReference>
<keyword evidence="3" id="KW-0378">Hydrolase</keyword>
<proteinExistence type="predicted"/>
<organism evidence="3 4">
    <name type="scientific">Halopseudomonas laoshanensis</name>
    <dbReference type="NCBI Taxonomy" id="2268758"/>
    <lineage>
        <taxon>Bacteria</taxon>
        <taxon>Pseudomonadati</taxon>
        <taxon>Pseudomonadota</taxon>
        <taxon>Gammaproteobacteria</taxon>
        <taxon>Pseudomonadales</taxon>
        <taxon>Pseudomonadaceae</taxon>
        <taxon>Halopseudomonas</taxon>
    </lineage>
</organism>
<evidence type="ECO:0000259" key="2">
    <source>
        <dbReference type="Pfam" id="PF01738"/>
    </source>
</evidence>
<dbReference type="GO" id="GO:0016787">
    <property type="term" value="F:hydrolase activity"/>
    <property type="evidence" value="ECO:0007669"/>
    <property type="project" value="UniProtKB-KW"/>
</dbReference>
<protein>
    <submittedName>
        <fullName evidence="3">Dienelactone hydrolase family protein</fullName>
    </submittedName>
</protein>
<dbReference type="EMBL" id="QOVF01000001">
    <property type="protein sequence ID" value="KAA0696465.1"/>
    <property type="molecule type" value="Genomic_DNA"/>
</dbReference>
<comment type="caution">
    <text evidence="3">The sequence shown here is derived from an EMBL/GenBank/DDBJ whole genome shotgun (WGS) entry which is preliminary data.</text>
</comment>
<gene>
    <name evidence="3" type="ORF">DT594_03765</name>
</gene>
<dbReference type="Gene3D" id="3.40.50.1820">
    <property type="entry name" value="alpha/beta hydrolase"/>
    <property type="match status" value="1"/>
</dbReference>
<evidence type="ECO:0000313" key="3">
    <source>
        <dbReference type="EMBL" id="KAA0696465.1"/>
    </source>
</evidence>
<dbReference type="OrthoDB" id="9787933at2"/>
<dbReference type="Proteomes" id="UP000463138">
    <property type="component" value="Unassembled WGS sequence"/>
</dbReference>
<evidence type="ECO:0000256" key="1">
    <source>
        <dbReference type="SAM" id="SignalP"/>
    </source>
</evidence>
<feature type="signal peptide" evidence="1">
    <location>
        <begin position="1"/>
        <end position="19"/>
    </location>
</feature>
<sequence>MRKTLTTMMMLGAAGMAHAEMVTQPVAYEIDGEAYEGVLVYDGSVEDKRPGLLMVPNWMGMTENSLKKAYRAGGSDYVVFVADMYGKAVRPTNADEAKEAATFVRSDRPLMRKRINAALDVFKQSDLAVLDSSKMGAIGFCFGGGVVLELARSGTEIDGVVSFHGNLDTPDASDAKAIKTPVLVLNGADDPAVPAEQIRAFEKEMRDAEVDWQFVNYGGAVHSFTDPTAANPGRNEYHPQVAARSFAAMQLFFAETME</sequence>
<dbReference type="InterPro" id="IPR002925">
    <property type="entry name" value="Dienelactn_hydro"/>
</dbReference>
<dbReference type="InterPro" id="IPR050261">
    <property type="entry name" value="FrsA_esterase"/>
</dbReference>
<feature type="domain" description="Dienelactone hydrolase" evidence="2">
    <location>
        <begin position="45"/>
        <end position="255"/>
    </location>
</feature>